<protein>
    <submittedName>
        <fullName evidence="1">Stress response translation initiation inhibitor YciH</fullName>
    </submittedName>
</protein>
<reference evidence="1" key="1">
    <citation type="submission" date="2018-01" db="EMBL/GenBank/DDBJ databases">
        <authorList>
            <person name="Krukenberg V."/>
        </authorList>
    </citation>
    <scope>NUCLEOTIDE SEQUENCE</scope>
    <source>
        <strain evidence="1">E20ANME2</strain>
    </source>
</reference>
<dbReference type="EMBL" id="PQXF01000072">
    <property type="protein sequence ID" value="PXF57065.1"/>
    <property type="molecule type" value="Genomic_DNA"/>
</dbReference>
<comment type="caution">
    <text evidence="1">The sequence shown here is derived from an EMBL/GenBank/DDBJ whole genome shotgun (WGS) entry which is preliminary data.</text>
</comment>
<name>A0AC61KYH7_9EURY</name>
<proteinExistence type="predicted"/>
<evidence type="ECO:0000313" key="2">
    <source>
        <dbReference type="Proteomes" id="UP000248329"/>
    </source>
</evidence>
<evidence type="ECO:0000313" key="1">
    <source>
        <dbReference type="EMBL" id="PXF57065.1"/>
    </source>
</evidence>
<organism evidence="1 2">
    <name type="scientific">Candidatus Methanogaster sp</name>
    <dbReference type="NCBI Taxonomy" id="3386292"/>
    <lineage>
        <taxon>Archaea</taxon>
        <taxon>Methanobacteriati</taxon>
        <taxon>Methanobacteriota</taxon>
        <taxon>Stenosarchaea group</taxon>
        <taxon>Methanomicrobia</taxon>
        <taxon>Methanosarcinales</taxon>
        <taxon>ANME-2 cluster</taxon>
        <taxon>Candidatus Methanogasteraceae</taxon>
        <taxon>Candidatus Methanogaster</taxon>
    </lineage>
</organism>
<gene>
    <name evidence="1" type="primary">yciH</name>
    <name evidence="1" type="ORF">C4B59_15875</name>
</gene>
<accession>A0AC61KYH7</accession>
<dbReference type="Proteomes" id="UP000248329">
    <property type="component" value="Unassembled WGS sequence"/>
</dbReference>
<sequence>MSSEMCIVCGLPKELCICEEVAKEQQWITIKVRRRRYGKEVTVIDGIDSHEIDLHELSTYLKSRFACGGTVKNETIELQGNHKDRIKDILIDRGFSASQIKT</sequence>